<feature type="compositionally biased region" description="Polar residues" evidence="1">
    <location>
        <begin position="11"/>
        <end position="21"/>
    </location>
</feature>
<evidence type="ECO:0000256" key="2">
    <source>
        <dbReference type="SAM" id="Phobius"/>
    </source>
</evidence>
<dbReference type="Gene3D" id="2.60.120.1060">
    <property type="entry name" value="NPCBM/NEW2 domain"/>
    <property type="match status" value="1"/>
</dbReference>
<feature type="region of interest" description="Disordered" evidence="1">
    <location>
        <begin position="1"/>
        <end position="99"/>
    </location>
</feature>
<comment type="caution">
    <text evidence="4">The sequence shown here is derived from an EMBL/GenBank/DDBJ whole genome shotgun (WGS) entry which is preliminary data.</text>
</comment>
<feature type="compositionally biased region" description="Polar residues" evidence="1">
    <location>
        <begin position="77"/>
        <end position="94"/>
    </location>
</feature>
<dbReference type="EMBL" id="RQZG01000011">
    <property type="protein sequence ID" value="RRD04438.1"/>
    <property type="molecule type" value="Genomic_DNA"/>
</dbReference>
<gene>
    <name evidence="4" type="ORF">EII34_10275</name>
</gene>
<evidence type="ECO:0000313" key="5">
    <source>
        <dbReference type="Proteomes" id="UP000280819"/>
    </source>
</evidence>
<protein>
    <submittedName>
        <fullName evidence="4">PASTA domain-containing protein</fullName>
    </submittedName>
</protein>
<dbReference type="InterPro" id="IPR005543">
    <property type="entry name" value="PASTA_dom"/>
</dbReference>
<dbReference type="Pfam" id="PF03793">
    <property type="entry name" value="PASTA"/>
    <property type="match status" value="2"/>
</dbReference>
<keyword evidence="2" id="KW-0472">Membrane</keyword>
<dbReference type="SMART" id="SM00740">
    <property type="entry name" value="PASTA"/>
    <property type="match status" value="2"/>
</dbReference>
<dbReference type="PROSITE" id="PS51178">
    <property type="entry name" value="PASTA"/>
    <property type="match status" value="2"/>
</dbReference>
<dbReference type="InterPro" id="IPR013222">
    <property type="entry name" value="Glyco_hyd_98_carb-bd"/>
</dbReference>
<dbReference type="Pfam" id="PF08305">
    <property type="entry name" value="NPCBM"/>
    <property type="match status" value="1"/>
</dbReference>
<feature type="domain" description="PASTA" evidence="3">
    <location>
        <begin position="170"/>
        <end position="236"/>
    </location>
</feature>
<dbReference type="Gene3D" id="3.30.10.20">
    <property type="match status" value="2"/>
</dbReference>
<feature type="transmembrane region" description="Helical" evidence="2">
    <location>
        <begin position="124"/>
        <end position="147"/>
    </location>
</feature>
<dbReference type="AlphaFoldDB" id="A0A3P1T545"/>
<feature type="domain" description="PASTA" evidence="3">
    <location>
        <begin position="237"/>
        <end position="298"/>
    </location>
</feature>
<dbReference type="OrthoDB" id="3253657at2"/>
<evidence type="ECO:0000259" key="3">
    <source>
        <dbReference type="PROSITE" id="PS51178"/>
    </source>
</evidence>
<evidence type="ECO:0000256" key="1">
    <source>
        <dbReference type="SAM" id="MobiDB-lite"/>
    </source>
</evidence>
<accession>A0A3P1T545</accession>
<reference evidence="4 5" key="1">
    <citation type="submission" date="2018-11" db="EMBL/GenBank/DDBJ databases">
        <title>Genomes From Bacteria Associated with the Canine Oral Cavity: a Test Case for Automated Genome-Based Taxonomic Assignment.</title>
        <authorList>
            <person name="Coil D.A."/>
            <person name="Jospin G."/>
            <person name="Darling A.E."/>
            <person name="Wallis C."/>
            <person name="Davis I.J."/>
            <person name="Harris S."/>
            <person name="Eisen J.A."/>
            <person name="Holcombe L.J."/>
            <person name="O'Flynn C."/>
        </authorList>
    </citation>
    <scope>NUCLEOTIDE SEQUENCE [LARGE SCALE GENOMIC DNA]</scope>
    <source>
        <strain evidence="4 5">OH887_COT-365</strain>
    </source>
</reference>
<sequence length="438" mass="46175">MWSEPVCSDSVKPSRSAQLSAVVSRGRRMMMSDQPAGSSPDAKGRGAQQARSDGPILPVRPGKEDSQQHASVADVQGSDTTQIVEQSTSVSGSATKERKRKFWSVNRSGGVGKKAKTRTALRKISLAAFALWTVSCLALGVILGWGVHDRVQAGRTTAGPSVIEIPALEQSDGFAMPDLRGLPLPDAKQVIVDGGADVDLIDVLEVEWGGQAGLVISQDPVSGEQVAARIQLQVSKQATMPDLVGMSELEAVDRLKTLGVEAVVEQRFDLAARTGTVLEASVSAGEVLPAVVNLVVAQPGAAVYLAQLKMADGGCSGRDGRINGRGYPNSTECRSGTSQNPSTGVWLLDRKVHQLTGVIGVDDRGKVDAAVQVIITGDGKELVNATATYANPVEVSVSVKDVLRLEIAVISEKQSSAMLGDMLVKGIPEEIETLEKRR</sequence>
<organism evidence="4 5">
    <name type="scientific">Arachnia propionica</name>
    <dbReference type="NCBI Taxonomy" id="1750"/>
    <lineage>
        <taxon>Bacteria</taxon>
        <taxon>Bacillati</taxon>
        <taxon>Actinomycetota</taxon>
        <taxon>Actinomycetes</taxon>
        <taxon>Propionibacteriales</taxon>
        <taxon>Propionibacteriaceae</taxon>
        <taxon>Arachnia</taxon>
    </lineage>
</organism>
<keyword evidence="2" id="KW-0812">Transmembrane</keyword>
<dbReference type="SUPFAM" id="SSF49785">
    <property type="entry name" value="Galactose-binding domain-like"/>
    <property type="match status" value="1"/>
</dbReference>
<dbReference type="CDD" id="cd06577">
    <property type="entry name" value="PASTA_pknB"/>
    <property type="match status" value="2"/>
</dbReference>
<evidence type="ECO:0000313" key="4">
    <source>
        <dbReference type="EMBL" id="RRD04438.1"/>
    </source>
</evidence>
<name>A0A3P1T545_9ACTN</name>
<dbReference type="Proteomes" id="UP000280819">
    <property type="component" value="Unassembled WGS sequence"/>
</dbReference>
<dbReference type="InterPro" id="IPR038637">
    <property type="entry name" value="NPCBM_sf"/>
</dbReference>
<dbReference type="InterPro" id="IPR008979">
    <property type="entry name" value="Galactose-bd-like_sf"/>
</dbReference>
<keyword evidence="2" id="KW-1133">Transmembrane helix</keyword>
<proteinExistence type="predicted"/>